<evidence type="ECO:0000313" key="1">
    <source>
        <dbReference type="EMBL" id="GIY31603.1"/>
    </source>
</evidence>
<name>A0AAV4SBD1_9ARAC</name>
<proteinExistence type="predicted"/>
<gene>
    <name evidence="1" type="ORF">CDAR_307851</name>
</gene>
<sequence>MVCLFEASLRQGRLNSRFFSAGILRPIQMGNPFEEELFSRRSSMLQYSAACKITFSSLKYVWKRKGSQLQPDQRLEGADCFLFSFLKPLAKYTFNTIYLSPLHKQSAKKSLSLDSDI</sequence>
<protein>
    <recommendedName>
        <fullName evidence="3">Maturase K</fullName>
    </recommendedName>
</protein>
<accession>A0AAV4SBD1</accession>
<dbReference type="AlphaFoldDB" id="A0AAV4SBD1"/>
<comment type="caution">
    <text evidence="1">The sequence shown here is derived from an EMBL/GenBank/DDBJ whole genome shotgun (WGS) entry which is preliminary data.</text>
</comment>
<evidence type="ECO:0008006" key="3">
    <source>
        <dbReference type="Google" id="ProtNLM"/>
    </source>
</evidence>
<organism evidence="1 2">
    <name type="scientific">Caerostris darwini</name>
    <dbReference type="NCBI Taxonomy" id="1538125"/>
    <lineage>
        <taxon>Eukaryota</taxon>
        <taxon>Metazoa</taxon>
        <taxon>Ecdysozoa</taxon>
        <taxon>Arthropoda</taxon>
        <taxon>Chelicerata</taxon>
        <taxon>Arachnida</taxon>
        <taxon>Araneae</taxon>
        <taxon>Araneomorphae</taxon>
        <taxon>Entelegynae</taxon>
        <taxon>Araneoidea</taxon>
        <taxon>Araneidae</taxon>
        <taxon>Caerostris</taxon>
    </lineage>
</organism>
<dbReference type="EMBL" id="BPLQ01007691">
    <property type="protein sequence ID" value="GIY31603.1"/>
    <property type="molecule type" value="Genomic_DNA"/>
</dbReference>
<keyword evidence="2" id="KW-1185">Reference proteome</keyword>
<reference evidence="1 2" key="1">
    <citation type="submission" date="2021-06" db="EMBL/GenBank/DDBJ databases">
        <title>Caerostris darwini draft genome.</title>
        <authorList>
            <person name="Kono N."/>
            <person name="Arakawa K."/>
        </authorList>
    </citation>
    <scope>NUCLEOTIDE SEQUENCE [LARGE SCALE GENOMIC DNA]</scope>
</reference>
<evidence type="ECO:0000313" key="2">
    <source>
        <dbReference type="Proteomes" id="UP001054837"/>
    </source>
</evidence>
<dbReference type="Proteomes" id="UP001054837">
    <property type="component" value="Unassembled WGS sequence"/>
</dbReference>